<gene>
    <name evidence="1" type="ORF">NARC_10235</name>
</gene>
<proteinExistence type="predicted"/>
<protein>
    <submittedName>
        <fullName evidence="1">Uncharacterized protein</fullName>
    </submittedName>
</protein>
<reference evidence="1 2" key="1">
    <citation type="journal article" date="2019" name="Front. Microbiol.">
        <title>Ammonia Oxidation by the Arctic Terrestrial Thaumarchaeote Candidatus Nitrosocosmicus arcticus Is Stimulated by Increasing Temperatures.</title>
        <authorList>
            <person name="Alves R.J.E."/>
            <person name="Kerou M."/>
            <person name="Zappe A."/>
            <person name="Bittner R."/>
            <person name="Abby S.S."/>
            <person name="Schmidt H.A."/>
            <person name="Pfeifer K."/>
            <person name="Schleper C."/>
        </authorList>
    </citation>
    <scope>NUCLEOTIDE SEQUENCE [LARGE SCALE GENOMIC DNA]</scope>
    <source>
        <strain evidence="1 2">Kfb</strain>
    </source>
</reference>
<sequence>MMALTSEGPELKIIVIRANRTLSFLILKTFPDTPYPKSSSMI</sequence>
<evidence type="ECO:0000313" key="1">
    <source>
        <dbReference type="EMBL" id="TVP41829.1"/>
    </source>
</evidence>
<name>A0A557SYZ7_9ARCH</name>
<keyword evidence="2" id="KW-1185">Reference proteome</keyword>
<organism evidence="1 2">
    <name type="scientific">Candidatus Nitrosocosmicus arcticus</name>
    <dbReference type="NCBI Taxonomy" id="2035267"/>
    <lineage>
        <taxon>Archaea</taxon>
        <taxon>Nitrososphaerota</taxon>
        <taxon>Nitrososphaeria</taxon>
        <taxon>Nitrososphaerales</taxon>
        <taxon>Nitrososphaeraceae</taxon>
        <taxon>Candidatus Nitrosocosmicus</taxon>
    </lineage>
</organism>
<dbReference type="AlphaFoldDB" id="A0A557SYZ7"/>
<accession>A0A557SYZ7</accession>
<evidence type="ECO:0000313" key="2">
    <source>
        <dbReference type="Proteomes" id="UP000315289"/>
    </source>
</evidence>
<comment type="caution">
    <text evidence="1">The sequence shown here is derived from an EMBL/GenBank/DDBJ whole genome shotgun (WGS) entry which is preliminary data.</text>
</comment>
<dbReference type="Proteomes" id="UP000315289">
    <property type="component" value="Unassembled WGS sequence"/>
</dbReference>
<dbReference type="EMBL" id="VOAH01000001">
    <property type="protein sequence ID" value="TVP41829.1"/>
    <property type="molecule type" value="Genomic_DNA"/>
</dbReference>